<comment type="caution">
    <text evidence="2">The sequence shown here is derived from an EMBL/GenBank/DDBJ whole genome shotgun (WGS) entry which is preliminary data.</text>
</comment>
<name>A0A2T2XL04_9FIRM</name>
<dbReference type="InterPro" id="IPR027417">
    <property type="entry name" value="P-loop_NTPase"/>
</dbReference>
<evidence type="ECO:0000259" key="1">
    <source>
        <dbReference type="SMART" id="SM00382"/>
    </source>
</evidence>
<protein>
    <submittedName>
        <fullName evidence="2">ATPase</fullName>
    </submittedName>
</protein>
<dbReference type="InterPro" id="IPR003959">
    <property type="entry name" value="ATPase_AAA_core"/>
</dbReference>
<dbReference type="InterPro" id="IPR050764">
    <property type="entry name" value="CbbQ/NirQ/NorQ/GpvN"/>
</dbReference>
<dbReference type="PRINTS" id="PR00830">
    <property type="entry name" value="ENDOLAPTASE"/>
</dbReference>
<dbReference type="CDD" id="cd00009">
    <property type="entry name" value="AAA"/>
    <property type="match status" value="1"/>
</dbReference>
<organism evidence="2 3">
    <name type="scientific">Sulfobacillus benefaciens</name>
    <dbReference type="NCBI Taxonomy" id="453960"/>
    <lineage>
        <taxon>Bacteria</taxon>
        <taxon>Bacillati</taxon>
        <taxon>Bacillota</taxon>
        <taxon>Clostridia</taxon>
        <taxon>Eubacteriales</taxon>
        <taxon>Clostridiales Family XVII. Incertae Sedis</taxon>
        <taxon>Sulfobacillus</taxon>
    </lineage>
</organism>
<accession>A0A2T2XL04</accession>
<proteinExistence type="predicted"/>
<evidence type="ECO:0000313" key="2">
    <source>
        <dbReference type="EMBL" id="PSR35167.1"/>
    </source>
</evidence>
<dbReference type="GO" id="GO:0016887">
    <property type="term" value="F:ATP hydrolysis activity"/>
    <property type="evidence" value="ECO:0007669"/>
    <property type="project" value="InterPro"/>
</dbReference>
<dbReference type="SMART" id="SM00382">
    <property type="entry name" value="AAA"/>
    <property type="match status" value="1"/>
</dbReference>
<dbReference type="InterPro" id="IPR003593">
    <property type="entry name" value="AAA+_ATPase"/>
</dbReference>
<dbReference type="PANTHER" id="PTHR42759">
    <property type="entry name" value="MOXR FAMILY PROTEIN"/>
    <property type="match status" value="1"/>
</dbReference>
<dbReference type="Proteomes" id="UP000242972">
    <property type="component" value="Unassembled WGS sequence"/>
</dbReference>
<reference evidence="2 3" key="1">
    <citation type="journal article" date="2014" name="BMC Genomics">
        <title>Comparison of environmental and isolate Sulfobacillus genomes reveals diverse carbon, sulfur, nitrogen, and hydrogen metabolisms.</title>
        <authorList>
            <person name="Justice N.B."/>
            <person name="Norman A."/>
            <person name="Brown C.T."/>
            <person name="Singh A."/>
            <person name="Thomas B.C."/>
            <person name="Banfield J.F."/>
        </authorList>
    </citation>
    <scope>NUCLEOTIDE SEQUENCE [LARGE SCALE GENOMIC DNA]</scope>
    <source>
        <strain evidence="2">AMDSBA4</strain>
    </source>
</reference>
<gene>
    <name evidence="2" type="ORF">C7B46_01795</name>
</gene>
<sequence>MQVDWNGPGDVVADLLRSGYLADSSLATAVFLSAKMNLPLYLEGEPGVGKTALAIAVANAVHRPLIRLQCYEGIDRESALYDWNYPRQLMHVRLAESSGRTVDAAIEDELYSERYLIARPLLQAISPKGPAPVLLIDEIDRSDDEFEAFLLEVLSEFQVTIPEIGTIRAVEYPLVFLTSNRSREVHEALKRRCLYQWLPYPTFDRELAIVTRLYQDLPQDLAMTLVNMVQRLRQEPLHKAPGIAETLDWAKAVGILSKTKLSPAVVEETLGCLIKYREDLERLTAVQTPLGSKLEQILKDVGLADGTRSL</sequence>
<dbReference type="PANTHER" id="PTHR42759:SF1">
    <property type="entry name" value="MAGNESIUM-CHELATASE SUBUNIT CHLD"/>
    <property type="match status" value="1"/>
</dbReference>
<evidence type="ECO:0000313" key="3">
    <source>
        <dbReference type="Proteomes" id="UP000242972"/>
    </source>
</evidence>
<dbReference type="GO" id="GO:0005524">
    <property type="term" value="F:ATP binding"/>
    <property type="evidence" value="ECO:0007669"/>
    <property type="project" value="InterPro"/>
</dbReference>
<dbReference type="Pfam" id="PF00004">
    <property type="entry name" value="AAA"/>
    <property type="match status" value="1"/>
</dbReference>
<dbReference type="AlphaFoldDB" id="A0A2T2XL04"/>
<dbReference type="Gene3D" id="3.40.50.300">
    <property type="entry name" value="P-loop containing nucleotide triphosphate hydrolases"/>
    <property type="match status" value="1"/>
</dbReference>
<dbReference type="EMBL" id="PXYW01000003">
    <property type="protein sequence ID" value="PSR35167.1"/>
    <property type="molecule type" value="Genomic_DNA"/>
</dbReference>
<feature type="domain" description="AAA+ ATPase" evidence="1">
    <location>
        <begin position="36"/>
        <end position="202"/>
    </location>
</feature>
<dbReference type="SUPFAM" id="SSF52540">
    <property type="entry name" value="P-loop containing nucleoside triphosphate hydrolases"/>
    <property type="match status" value="1"/>
</dbReference>